<dbReference type="InterPro" id="IPR036271">
    <property type="entry name" value="Tet_transcr_reg_TetR-rel_C_sf"/>
</dbReference>
<name>A0ABU0CLE3_9BACI</name>
<organism evidence="6 7">
    <name type="scientific">Caldalkalibacillus uzonensis</name>
    <dbReference type="NCBI Taxonomy" id="353224"/>
    <lineage>
        <taxon>Bacteria</taxon>
        <taxon>Bacillati</taxon>
        <taxon>Bacillota</taxon>
        <taxon>Bacilli</taxon>
        <taxon>Bacillales</taxon>
        <taxon>Bacillaceae</taxon>
        <taxon>Caldalkalibacillus</taxon>
    </lineage>
</organism>
<protein>
    <submittedName>
        <fullName evidence="6">AcrR family transcriptional regulator</fullName>
    </submittedName>
</protein>
<dbReference type="PANTHER" id="PTHR47506">
    <property type="entry name" value="TRANSCRIPTIONAL REGULATORY PROTEIN"/>
    <property type="match status" value="1"/>
</dbReference>
<evidence type="ECO:0000256" key="3">
    <source>
        <dbReference type="ARBA" id="ARBA00023163"/>
    </source>
</evidence>
<keyword evidence="1" id="KW-0805">Transcription regulation</keyword>
<evidence type="ECO:0000313" key="7">
    <source>
        <dbReference type="Proteomes" id="UP001232445"/>
    </source>
</evidence>
<dbReference type="SUPFAM" id="SSF46689">
    <property type="entry name" value="Homeodomain-like"/>
    <property type="match status" value="1"/>
</dbReference>
<keyword evidence="7" id="KW-1185">Reference proteome</keyword>
<dbReference type="PANTHER" id="PTHR47506:SF3">
    <property type="entry name" value="HTH-TYPE TRANSCRIPTIONAL REGULATOR LMRA"/>
    <property type="match status" value="1"/>
</dbReference>
<dbReference type="RefSeq" id="WP_307334110.1">
    <property type="nucleotide sequence ID" value="NZ_JAUSUQ010000001.1"/>
</dbReference>
<dbReference type="PROSITE" id="PS50977">
    <property type="entry name" value="HTH_TETR_2"/>
    <property type="match status" value="1"/>
</dbReference>
<dbReference type="SUPFAM" id="SSF48498">
    <property type="entry name" value="Tetracyclin repressor-like, C-terminal domain"/>
    <property type="match status" value="1"/>
</dbReference>
<dbReference type="Proteomes" id="UP001232445">
    <property type="component" value="Unassembled WGS sequence"/>
</dbReference>
<dbReference type="Pfam" id="PF16925">
    <property type="entry name" value="TetR_C_13"/>
    <property type="match status" value="1"/>
</dbReference>
<reference evidence="6 7" key="1">
    <citation type="submission" date="2023-07" db="EMBL/GenBank/DDBJ databases">
        <title>Genomic Encyclopedia of Type Strains, Phase IV (KMG-IV): sequencing the most valuable type-strain genomes for metagenomic binning, comparative biology and taxonomic classification.</title>
        <authorList>
            <person name="Goeker M."/>
        </authorList>
    </citation>
    <scope>NUCLEOTIDE SEQUENCE [LARGE SCALE GENOMIC DNA]</scope>
    <source>
        <strain evidence="6 7">DSM 17740</strain>
    </source>
</reference>
<dbReference type="InterPro" id="IPR009057">
    <property type="entry name" value="Homeodomain-like_sf"/>
</dbReference>
<evidence type="ECO:0000256" key="2">
    <source>
        <dbReference type="ARBA" id="ARBA00023125"/>
    </source>
</evidence>
<proteinExistence type="predicted"/>
<accession>A0ABU0CLE3</accession>
<evidence type="ECO:0000256" key="4">
    <source>
        <dbReference type="PROSITE-ProRule" id="PRU00335"/>
    </source>
</evidence>
<dbReference type="InterPro" id="IPR011075">
    <property type="entry name" value="TetR_C"/>
</dbReference>
<feature type="DNA-binding region" description="H-T-H motif" evidence="4">
    <location>
        <begin position="28"/>
        <end position="47"/>
    </location>
</feature>
<gene>
    <name evidence="6" type="ORF">J2S00_000006</name>
</gene>
<evidence type="ECO:0000313" key="6">
    <source>
        <dbReference type="EMBL" id="MDQ0337236.1"/>
    </source>
</evidence>
<sequence length="196" mass="22486">MRKGDITREMIIKKTVPLFNRYGYFGSSVSDIMAATGLKKGGIYNHFKSKDELALKAFDYAVEEMSRHYAQALQGKTTVLEQIEALFSVYEDIENPPIEGGCPLLNTAIESDDAHQVLLKRVQQAMDRWLSLIRYILLRGIKRKELRPDLEVEEIASFITSSFEGAIMLSKLYNDSSHLQRTKRQVIEHIKNYLIL</sequence>
<dbReference type="Gene3D" id="1.10.357.10">
    <property type="entry name" value="Tetracycline Repressor, domain 2"/>
    <property type="match status" value="1"/>
</dbReference>
<evidence type="ECO:0000256" key="1">
    <source>
        <dbReference type="ARBA" id="ARBA00023015"/>
    </source>
</evidence>
<dbReference type="EMBL" id="JAUSUQ010000001">
    <property type="protein sequence ID" value="MDQ0337236.1"/>
    <property type="molecule type" value="Genomic_DNA"/>
</dbReference>
<feature type="domain" description="HTH tetR-type" evidence="5">
    <location>
        <begin position="5"/>
        <end position="65"/>
    </location>
</feature>
<comment type="caution">
    <text evidence="6">The sequence shown here is derived from an EMBL/GenBank/DDBJ whole genome shotgun (WGS) entry which is preliminary data.</text>
</comment>
<keyword evidence="3" id="KW-0804">Transcription</keyword>
<dbReference type="PRINTS" id="PR00455">
    <property type="entry name" value="HTHTETR"/>
</dbReference>
<dbReference type="InterPro" id="IPR001647">
    <property type="entry name" value="HTH_TetR"/>
</dbReference>
<dbReference type="Pfam" id="PF00440">
    <property type="entry name" value="TetR_N"/>
    <property type="match status" value="1"/>
</dbReference>
<evidence type="ECO:0000259" key="5">
    <source>
        <dbReference type="PROSITE" id="PS50977"/>
    </source>
</evidence>
<keyword evidence="2 4" id="KW-0238">DNA-binding</keyword>